<accession>A0A5K3FHV6</accession>
<dbReference type="PANTHER" id="PTHR31691:SF1">
    <property type="entry name" value="ROTATIN"/>
    <property type="match status" value="1"/>
</dbReference>
<protein>
    <submittedName>
        <fullName evidence="2">DUF2428 domain-containing protein</fullName>
    </submittedName>
</protein>
<name>A0A5K3FHV6_MESCO</name>
<feature type="compositionally biased region" description="Polar residues" evidence="1">
    <location>
        <begin position="819"/>
        <end position="840"/>
    </location>
</feature>
<organism evidence="2">
    <name type="scientific">Mesocestoides corti</name>
    <name type="common">Flatworm</name>
    <dbReference type="NCBI Taxonomy" id="53468"/>
    <lineage>
        <taxon>Eukaryota</taxon>
        <taxon>Metazoa</taxon>
        <taxon>Spiralia</taxon>
        <taxon>Lophotrochozoa</taxon>
        <taxon>Platyhelminthes</taxon>
        <taxon>Cestoda</taxon>
        <taxon>Eucestoda</taxon>
        <taxon>Cyclophyllidea</taxon>
        <taxon>Mesocestoididae</taxon>
        <taxon>Mesocestoides</taxon>
    </lineage>
</organism>
<evidence type="ECO:0000256" key="1">
    <source>
        <dbReference type="SAM" id="MobiDB-lite"/>
    </source>
</evidence>
<dbReference type="WBParaSite" id="MCU_008619-RB">
    <property type="protein sequence ID" value="MCU_008619-RB"/>
    <property type="gene ID" value="MCU_008619"/>
</dbReference>
<evidence type="ECO:0000313" key="2">
    <source>
        <dbReference type="WBParaSite" id="MCU_008619-RB"/>
    </source>
</evidence>
<dbReference type="GO" id="GO:0005814">
    <property type="term" value="C:centriole"/>
    <property type="evidence" value="ECO:0007669"/>
    <property type="project" value="TreeGrafter"/>
</dbReference>
<dbReference type="InterPro" id="IPR016024">
    <property type="entry name" value="ARM-type_fold"/>
</dbReference>
<dbReference type="GO" id="GO:0032053">
    <property type="term" value="P:ciliary basal body organization"/>
    <property type="evidence" value="ECO:0007669"/>
    <property type="project" value="TreeGrafter"/>
</dbReference>
<dbReference type="SUPFAM" id="SSF48371">
    <property type="entry name" value="ARM repeat"/>
    <property type="match status" value="1"/>
</dbReference>
<reference evidence="2" key="1">
    <citation type="submission" date="2019-11" db="UniProtKB">
        <authorList>
            <consortium name="WormBaseParasite"/>
        </authorList>
    </citation>
    <scope>IDENTIFICATION</scope>
</reference>
<dbReference type="GO" id="GO:0007099">
    <property type="term" value="P:centriole replication"/>
    <property type="evidence" value="ECO:0007669"/>
    <property type="project" value="TreeGrafter"/>
</dbReference>
<dbReference type="AlphaFoldDB" id="A0A5K3FHV6"/>
<dbReference type="GO" id="GO:0036064">
    <property type="term" value="C:ciliary basal body"/>
    <property type="evidence" value="ECO:0007669"/>
    <property type="project" value="InterPro"/>
</dbReference>
<dbReference type="PANTHER" id="PTHR31691">
    <property type="entry name" value="ROTATIN"/>
    <property type="match status" value="1"/>
</dbReference>
<feature type="region of interest" description="Disordered" evidence="1">
    <location>
        <begin position="814"/>
        <end position="845"/>
    </location>
</feature>
<dbReference type="InterPro" id="IPR030791">
    <property type="entry name" value="Rotatin"/>
</dbReference>
<proteinExistence type="predicted"/>
<dbReference type="GO" id="GO:0005813">
    <property type="term" value="C:centrosome"/>
    <property type="evidence" value="ECO:0007669"/>
    <property type="project" value="InterPro"/>
</dbReference>
<sequence length="1236" mass="134952">TLKLSPVDTVLVASSNPHEAFSSALQGIRSATSHAEVFTGLAHLQLVVSAFWRTRGFTDAASIDQPAWWEAADVDRFLRILPSCTADYHLLIQCLETALTVGLRPPYSSMLSGSANATASWLLEQLLEPSSPLAYVMRRFDAGVGATDSQRLVEVKLRVHFDTLPSLFNALLACQEFLGDTLVCGSARVPAAAESVEPVSVGHNGSGNCSRQADNLDALQFLFHWSLKFVEHHVNLPLERIAPLHTAVQILERITARNSWKASVQEIDATLQSLFTLTMRLISVFVSQSVETHAHTGTLCSCLALLHNYLLLLDSPKWRNAILPDAAFGSDWLSSPWLFRLIDHASPEVRCLALTVLAQVLLVTDVHSKLIQLEAEYSSEVNRMGFGGIWALGFRLLLDPYESPKIRSAAAHLLANLTALVPMDEAVSMKVLLPLQAVRNSALAPLLLPSPPLDDTASPGFFDINDSFNSWTFSLSLARLDGLKSLAPAAHRVLRIIANIQNGDAIDVPEAVVDELNVTVAVCEFNPLVPVFVEPYTQIHIVGVGAIHCMLEVFDFFPSLHLLLENYHALPTLKSDLWRGLSSRCCTSTMSSEERSIEPLQVRGSPSTPLLVNRVCSLLVNLSQILPSLCLARCRHHQLLTLLMNMIDPSLLETLNDGVAGRALASAFSEILRFFRSLLAASAQERLFFLSDCRFLTLLVNCLTIPPQSAVNMEALWQETMLFFVALLEPETEDPEDLLLRNALHPLAARVRQWGGLVVARVIRRAVDAINASRRPTDASGDTSRSAVFDLIHTALAFLAVVLSRRASRTLEVIKQESDSGPTSIKSWHSSSLEEQSTPTARFDNPIPAALDGTTVQDVDGRDVPLSGLLAVALIPIHTALPQVRIDLDGSLLDDTGVVGGILQHGLTFGHREAHRQAVHSALKILLCTSPHAKLAALEADFMTNLFGKCRSVVEKLTLILRHPIKLRNTGSLESAKVPSEASASTASEKRVVEGRHLAWQYLTDDLLGYLELLGNMIYGSAEIKQAAIEAGLPKLAQTIWHLALIDTRLMHGLLFCLVNFSADSPSAASAILACSGPPTDPATAAAAAKPSSHARLAASAATANTTTSLVKSLERLLDSCLYWYGRLGSNYRPETDGKVMAKYSRLTTHTSADLANFFRDITMRQVFELLANLAWSAETLNSFCKVKLLAPFANLDAQSLAKTPRGHHLQRLWLRFITNLTFTHEGQSLLLATTG</sequence>
<dbReference type="GO" id="GO:0010457">
    <property type="term" value="P:centriole-centriole cohesion"/>
    <property type="evidence" value="ECO:0007669"/>
    <property type="project" value="TreeGrafter"/>
</dbReference>